<dbReference type="InterPro" id="IPR000847">
    <property type="entry name" value="LysR_HTH_N"/>
</dbReference>
<dbReference type="GO" id="GO:0005829">
    <property type="term" value="C:cytosol"/>
    <property type="evidence" value="ECO:0007669"/>
    <property type="project" value="TreeGrafter"/>
</dbReference>
<protein>
    <submittedName>
        <fullName evidence="6">Transcriptional regulator, LysR family</fullName>
    </submittedName>
</protein>
<dbReference type="EMBL" id="CP011797">
    <property type="protein sequence ID" value="ATX75722.1"/>
    <property type="molecule type" value="Genomic_DNA"/>
</dbReference>
<evidence type="ECO:0000259" key="5">
    <source>
        <dbReference type="PROSITE" id="PS50931"/>
    </source>
</evidence>
<dbReference type="GO" id="GO:0003677">
    <property type="term" value="F:DNA binding"/>
    <property type="evidence" value="ECO:0007669"/>
    <property type="project" value="UniProtKB-KW"/>
</dbReference>
<dbReference type="PROSITE" id="PS50931">
    <property type="entry name" value="HTH_LYSR"/>
    <property type="match status" value="1"/>
</dbReference>
<dbReference type="AlphaFoldDB" id="A0A2K8KLX8"/>
<name>A0A2K8KLX8_9GAMM</name>
<reference evidence="6 7" key="1">
    <citation type="journal article" date="2017" name="Environ. Microbiol.">
        <title>Genomic and physiological analyses of 'Reinekea forsetii' reveal a versatile opportunistic lifestyle during spring algae blooms.</title>
        <authorList>
            <person name="Avci B."/>
            <person name="Hahnke R.L."/>
            <person name="Chafee M."/>
            <person name="Fischer T."/>
            <person name="Gruber-Vodicka H."/>
            <person name="Tegetmeyer H.E."/>
            <person name="Harder J."/>
            <person name="Fuchs B.M."/>
            <person name="Amann R.I."/>
            <person name="Teeling H."/>
        </authorList>
    </citation>
    <scope>NUCLEOTIDE SEQUENCE [LARGE SCALE GENOMIC DNA]</scope>
    <source>
        <strain evidence="6 7">Hel1_31_D35</strain>
    </source>
</reference>
<dbReference type="SUPFAM" id="SSF53850">
    <property type="entry name" value="Periplasmic binding protein-like II"/>
    <property type="match status" value="1"/>
</dbReference>
<dbReference type="FunFam" id="1.10.10.10:FF:000001">
    <property type="entry name" value="LysR family transcriptional regulator"/>
    <property type="match status" value="1"/>
</dbReference>
<dbReference type="InterPro" id="IPR050950">
    <property type="entry name" value="HTH-type_LysR_regulators"/>
</dbReference>
<dbReference type="InterPro" id="IPR036388">
    <property type="entry name" value="WH-like_DNA-bd_sf"/>
</dbReference>
<evidence type="ECO:0000256" key="1">
    <source>
        <dbReference type="ARBA" id="ARBA00009437"/>
    </source>
</evidence>
<dbReference type="SUPFAM" id="SSF46785">
    <property type="entry name" value="Winged helix' DNA-binding domain"/>
    <property type="match status" value="1"/>
</dbReference>
<evidence type="ECO:0000256" key="2">
    <source>
        <dbReference type="ARBA" id="ARBA00023015"/>
    </source>
</evidence>
<dbReference type="CDD" id="cd05466">
    <property type="entry name" value="PBP2_LTTR_substrate"/>
    <property type="match status" value="1"/>
</dbReference>
<keyword evidence="3" id="KW-0238">DNA-binding</keyword>
<keyword evidence="7" id="KW-1185">Reference proteome</keyword>
<dbReference type="InterPro" id="IPR036390">
    <property type="entry name" value="WH_DNA-bd_sf"/>
</dbReference>
<dbReference type="GO" id="GO:0003700">
    <property type="term" value="F:DNA-binding transcription factor activity"/>
    <property type="evidence" value="ECO:0007669"/>
    <property type="project" value="InterPro"/>
</dbReference>
<keyword evidence="4" id="KW-0804">Transcription</keyword>
<accession>A0A2K8KLX8</accession>
<sequence length="305" mass="33257">MKLELIEAFIAVVDGGSIRAGAKQLNRSQPGLSKKIRALEAELGVPLMVRSAQGIELTRYGEHFLVRARTIVNETERARAEMDQLRGALDSVVRISVAPASTVDLIPQTVRLFQHQFPATRLEIYEGLQAVAVEQLRSGQIDFAVCPLWEPLPASEFSIEVLETMPMAVVTNAQSRFAACTTLTELEQANWIHIGAGASLSPLVVKVFEAAGLSTPTPTMECFSLTSTLGFLFAADAVALLPAKLTQVPQYADHLIQVPIAQGIPSYPLYIIHRKDSPMTLMAGHLATILTRVAHNKLRLAELEL</sequence>
<evidence type="ECO:0000313" key="6">
    <source>
        <dbReference type="EMBL" id="ATX75722.1"/>
    </source>
</evidence>
<dbReference type="Gene3D" id="1.10.10.10">
    <property type="entry name" value="Winged helix-like DNA-binding domain superfamily/Winged helix DNA-binding domain"/>
    <property type="match status" value="1"/>
</dbReference>
<evidence type="ECO:0000256" key="3">
    <source>
        <dbReference type="ARBA" id="ARBA00023125"/>
    </source>
</evidence>
<evidence type="ECO:0000313" key="7">
    <source>
        <dbReference type="Proteomes" id="UP000229757"/>
    </source>
</evidence>
<organism evidence="6 7">
    <name type="scientific">Reinekea forsetii</name>
    <dbReference type="NCBI Taxonomy" id="1336806"/>
    <lineage>
        <taxon>Bacteria</taxon>
        <taxon>Pseudomonadati</taxon>
        <taxon>Pseudomonadota</taxon>
        <taxon>Gammaproteobacteria</taxon>
        <taxon>Oceanospirillales</taxon>
        <taxon>Saccharospirillaceae</taxon>
        <taxon>Reinekea</taxon>
    </lineage>
</organism>
<evidence type="ECO:0000256" key="4">
    <source>
        <dbReference type="ARBA" id="ARBA00023163"/>
    </source>
</evidence>
<comment type="similarity">
    <text evidence="1">Belongs to the LysR transcriptional regulatory family.</text>
</comment>
<dbReference type="PANTHER" id="PTHR30419">
    <property type="entry name" value="HTH-TYPE TRANSCRIPTIONAL REGULATOR YBHD"/>
    <property type="match status" value="1"/>
</dbReference>
<feature type="domain" description="HTH lysR-type" evidence="5">
    <location>
        <begin position="1"/>
        <end position="58"/>
    </location>
</feature>
<dbReference type="Pfam" id="PF03466">
    <property type="entry name" value="LysR_substrate"/>
    <property type="match status" value="1"/>
</dbReference>
<dbReference type="KEGG" id="rfo:REIFOR_00553"/>
<proteinExistence type="inferred from homology"/>
<dbReference type="OrthoDB" id="8437302at2"/>
<dbReference type="InterPro" id="IPR005119">
    <property type="entry name" value="LysR_subst-bd"/>
</dbReference>
<keyword evidence="2" id="KW-0805">Transcription regulation</keyword>
<dbReference type="PANTHER" id="PTHR30419:SF30">
    <property type="entry name" value="LYSR FAMILY TRANSCRIPTIONAL REGULATOR"/>
    <property type="match status" value="1"/>
</dbReference>
<dbReference type="Gene3D" id="3.40.190.290">
    <property type="match status" value="1"/>
</dbReference>
<dbReference type="Pfam" id="PF00126">
    <property type="entry name" value="HTH_1"/>
    <property type="match status" value="1"/>
</dbReference>
<dbReference type="PRINTS" id="PR00039">
    <property type="entry name" value="HTHLYSR"/>
</dbReference>
<dbReference type="Proteomes" id="UP000229757">
    <property type="component" value="Chromosome"/>
</dbReference>
<dbReference type="RefSeq" id="WP_100256108.1">
    <property type="nucleotide sequence ID" value="NZ_CP011797.1"/>
</dbReference>
<gene>
    <name evidence="6" type="ORF">REIFOR_00553</name>
</gene>